<keyword evidence="2" id="KW-1185">Reference proteome</keyword>
<reference evidence="1 2" key="1">
    <citation type="journal article" date="2021" name="Elife">
        <title>Chloroplast acquisition without the gene transfer in kleptoplastic sea slugs, Plakobranchus ocellatus.</title>
        <authorList>
            <person name="Maeda T."/>
            <person name="Takahashi S."/>
            <person name="Yoshida T."/>
            <person name="Shimamura S."/>
            <person name="Takaki Y."/>
            <person name="Nagai Y."/>
            <person name="Toyoda A."/>
            <person name="Suzuki Y."/>
            <person name="Arimoto A."/>
            <person name="Ishii H."/>
            <person name="Satoh N."/>
            <person name="Nishiyama T."/>
            <person name="Hasebe M."/>
            <person name="Maruyama T."/>
            <person name="Minagawa J."/>
            <person name="Obokata J."/>
            <person name="Shigenobu S."/>
        </authorList>
    </citation>
    <scope>NUCLEOTIDE SEQUENCE [LARGE SCALE GENOMIC DNA]</scope>
</reference>
<comment type="caution">
    <text evidence="1">The sequence shown here is derived from an EMBL/GenBank/DDBJ whole genome shotgun (WGS) entry which is preliminary data.</text>
</comment>
<dbReference type="EMBL" id="BLXT01005891">
    <property type="protein sequence ID" value="GFO27194.1"/>
    <property type="molecule type" value="Genomic_DNA"/>
</dbReference>
<accession>A0AAV4C905</accession>
<evidence type="ECO:0000313" key="2">
    <source>
        <dbReference type="Proteomes" id="UP000735302"/>
    </source>
</evidence>
<sequence length="119" mass="13838">MGNLDSMKASVSTTRFAEMSLSIVELSKPPTVHGQILSPYKDRRLWWCVDFTDRKLRCGFDPRLSYLMMRVRSCEEVPTLNLVLERRAILAERTRKWNDKTYCINIRVSCPKIIVEAKG</sequence>
<protein>
    <submittedName>
        <fullName evidence="1">Uncharacterized protein</fullName>
    </submittedName>
</protein>
<gene>
    <name evidence="1" type="ORF">PoB_005369900</name>
</gene>
<evidence type="ECO:0000313" key="1">
    <source>
        <dbReference type="EMBL" id="GFO27194.1"/>
    </source>
</evidence>
<dbReference type="Proteomes" id="UP000735302">
    <property type="component" value="Unassembled WGS sequence"/>
</dbReference>
<dbReference type="AlphaFoldDB" id="A0AAV4C905"/>
<name>A0AAV4C905_9GAST</name>
<proteinExistence type="predicted"/>
<organism evidence="1 2">
    <name type="scientific">Plakobranchus ocellatus</name>
    <dbReference type="NCBI Taxonomy" id="259542"/>
    <lineage>
        <taxon>Eukaryota</taxon>
        <taxon>Metazoa</taxon>
        <taxon>Spiralia</taxon>
        <taxon>Lophotrochozoa</taxon>
        <taxon>Mollusca</taxon>
        <taxon>Gastropoda</taxon>
        <taxon>Heterobranchia</taxon>
        <taxon>Euthyneura</taxon>
        <taxon>Panpulmonata</taxon>
        <taxon>Sacoglossa</taxon>
        <taxon>Placobranchoidea</taxon>
        <taxon>Plakobranchidae</taxon>
        <taxon>Plakobranchus</taxon>
    </lineage>
</organism>